<dbReference type="PANTHER" id="PTHR43000">
    <property type="entry name" value="DTDP-D-GLUCOSE 4,6-DEHYDRATASE-RELATED"/>
    <property type="match status" value="1"/>
</dbReference>
<dbReference type="NCBIfam" id="TIGR01181">
    <property type="entry name" value="dTDP_gluc_dehyt"/>
    <property type="match status" value="1"/>
</dbReference>
<name>A0A7Y9T8E5_9BACT</name>
<dbReference type="Gene3D" id="3.90.25.10">
    <property type="entry name" value="UDP-galactose 4-epimerase, domain 1"/>
    <property type="match status" value="1"/>
</dbReference>
<evidence type="ECO:0000256" key="5">
    <source>
        <dbReference type="ARBA" id="ARBA00023027"/>
    </source>
</evidence>
<keyword evidence="5" id="KW-0520">NAD</keyword>
<keyword evidence="6 7" id="KW-0456">Lyase</keyword>
<evidence type="ECO:0000256" key="6">
    <source>
        <dbReference type="ARBA" id="ARBA00023239"/>
    </source>
</evidence>
<accession>A0A7Y9T8E5</accession>
<organism evidence="9 10">
    <name type="scientific">Tunturiibacter lichenicola</name>
    <dbReference type="NCBI Taxonomy" id="2051959"/>
    <lineage>
        <taxon>Bacteria</taxon>
        <taxon>Pseudomonadati</taxon>
        <taxon>Acidobacteriota</taxon>
        <taxon>Terriglobia</taxon>
        <taxon>Terriglobales</taxon>
        <taxon>Acidobacteriaceae</taxon>
        <taxon>Tunturiibacter</taxon>
    </lineage>
</organism>
<evidence type="ECO:0000259" key="8">
    <source>
        <dbReference type="Pfam" id="PF16363"/>
    </source>
</evidence>
<evidence type="ECO:0000256" key="3">
    <source>
        <dbReference type="ARBA" id="ARBA00008178"/>
    </source>
</evidence>
<comment type="catalytic activity">
    <reaction evidence="1 7">
        <text>dTDP-alpha-D-glucose = dTDP-4-dehydro-6-deoxy-alpha-D-glucose + H2O</text>
        <dbReference type="Rhea" id="RHEA:17221"/>
        <dbReference type="ChEBI" id="CHEBI:15377"/>
        <dbReference type="ChEBI" id="CHEBI:57477"/>
        <dbReference type="ChEBI" id="CHEBI:57649"/>
        <dbReference type="EC" id="4.2.1.46"/>
    </reaction>
</comment>
<dbReference type="AlphaFoldDB" id="A0A7Y9T8E5"/>
<dbReference type="InterPro" id="IPR036291">
    <property type="entry name" value="NAD(P)-bd_dom_sf"/>
</dbReference>
<dbReference type="EMBL" id="JACCCV010000001">
    <property type="protein sequence ID" value="NYF50445.1"/>
    <property type="molecule type" value="Genomic_DNA"/>
</dbReference>
<dbReference type="InterPro" id="IPR005888">
    <property type="entry name" value="dTDP_Gluc_deHydtase"/>
</dbReference>
<dbReference type="Pfam" id="PF16363">
    <property type="entry name" value="GDP_Man_Dehyd"/>
    <property type="match status" value="1"/>
</dbReference>
<dbReference type="GO" id="GO:0008460">
    <property type="term" value="F:dTDP-glucose 4,6-dehydratase activity"/>
    <property type="evidence" value="ECO:0007669"/>
    <property type="project" value="UniProtKB-EC"/>
</dbReference>
<sequence length="387" mass="42885">MRLAVKTEEIACSDSILVTGGAGFIGSNFVLDWLGAGHGPIVNLDKLTYAGNPENLASVEHSTAYNFVQRDICDAELVASLLQKYRPRAVIHFAAESHVDRSIVAPDAFLRTNIDGTFTLLQAARAYFEALATADRERFRFLHVSTDEVYGTLTPEAPAFHEETPYAPNSPYAASKAASDHLVRAWVHTYGLPAIITNCSNNYGPYQFPEKLIPLMISNALQGKSLPVYGDGQQVRDWLYVGDHASALRTVLERGRVGETYNIGGGNQRSNLEVVTTVCALLDELVPQSKFTPHLQLLKYVTDRPGHDRRYAIDARKLEGELGWRAQESFETGLRKTVEWYLGNKSWVEHVTSGAYQQWMKQNYSGRGEKVALGEGRSMTQAGEGTR</sequence>
<comment type="caution">
    <text evidence="9">The sequence shown here is derived from an EMBL/GenBank/DDBJ whole genome shotgun (WGS) entry which is preliminary data.</text>
</comment>
<comment type="cofactor">
    <cofactor evidence="2 7">
        <name>NAD(+)</name>
        <dbReference type="ChEBI" id="CHEBI:57540"/>
    </cofactor>
</comment>
<gene>
    <name evidence="9" type="ORF">HDF12_000810</name>
</gene>
<reference evidence="9 10" key="1">
    <citation type="submission" date="2020-07" db="EMBL/GenBank/DDBJ databases">
        <title>Genomic Encyclopedia of Type Strains, Phase IV (KMG-V): Genome sequencing to study the core and pangenomes of soil and plant-associated prokaryotes.</title>
        <authorList>
            <person name="Whitman W."/>
        </authorList>
    </citation>
    <scope>NUCLEOTIDE SEQUENCE [LARGE SCALE GENOMIC DNA]</scope>
    <source>
        <strain evidence="9 10">M8UP30</strain>
    </source>
</reference>
<protein>
    <recommendedName>
        <fullName evidence="4 7">dTDP-glucose 4,6-dehydratase</fullName>
        <ecNumber evidence="4 7">4.2.1.46</ecNumber>
    </recommendedName>
</protein>
<feature type="domain" description="NAD(P)-binding" evidence="8">
    <location>
        <begin position="17"/>
        <end position="337"/>
    </location>
</feature>
<evidence type="ECO:0000256" key="2">
    <source>
        <dbReference type="ARBA" id="ARBA00001911"/>
    </source>
</evidence>
<evidence type="ECO:0000256" key="4">
    <source>
        <dbReference type="ARBA" id="ARBA00011990"/>
    </source>
</evidence>
<dbReference type="Proteomes" id="UP000534186">
    <property type="component" value="Unassembled WGS sequence"/>
</dbReference>
<dbReference type="CDD" id="cd05246">
    <property type="entry name" value="dTDP_GD_SDR_e"/>
    <property type="match status" value="1"/>
</dbReference>
<evidence type="ECO:0000256" key="7">
    <source>
        <dbReference type="RuleBase" id="RU004473"/>
    </source>
</evidence>
<dbReference type="InterPro" id="IPR016040">
    <property type="entry name" value="NAD(P)-bd_dom"/>
</dbReference>
<evidence type="ECO:0000313" key="10">
    <source>
        <dbReference type="Proteomes" id="UP000534186"/>
    </source>
</evidence>
<dbReference type="GO" id="GO:0009225">
    <property type="term" value="P:nucleotide-sugar metabolic process"/>
    <property type="evidence" value="ECO:0007669"/>
    <property type="project" value="InterPro"/>
</dbReference>
<proteinExistence type="inferred from homology"/>
<dbReference type="Gene3D" id="3.40.50.720">
    <property type="entry name" value="NAD(P)-binding Rossmann-like Domain"/>
    <property type="match status" value="1"/>
</dbReference>
<dbReference type="SUPFAM" id="SSF51735">
    <property type="entry name" value="NAD(P)-binding Rossmann-fold domains"/>
    <property type="match status" value="1"/>
</dbReference>
<evidence type="ECO:0000313" key="9">
    <source>
        <dbReference type="EMBL" id="NYF50445.1"/>
    </source>
</evidence>
<evidence type="ECO:0000256" key="1">
    <source>
        <dbReference type="ARBA" id="ARBA00001539"/>
    </source>
</evidence>
<dbReference type="EC" id="4.2.1.46" evidence="4 7"/>
<comment type="similarity">
    <text evidence="3 7">Belongs to the NAD(P)-dependent epimerase/dehydratase family. dTDP-glucose dehydratase subfamily.</text>
</comment>